<dbReference type="AlphaFoldDB" id="A0A9Q0N3T4"/>
<evidence type="ECO:0000256" key="3">
    <source>
        <dbReference type="ARBA" id="ARBA00022912"/>
    </source>
</evidence>
<comment type="caution">
    <text evidence="6">The sequence shown here is derived from an EMBL/GenBank/DDBJ whole genome shotgun (WGS) entry which is preliminary data.</text>
</comment>
<feature type="domain" description="Tyrosine specific protein phosphatases" evidence="5">
    <location>
        <begin position="106"/>
        <end position="167"/>
    </location>
</feature>
<evidence type="ECO:0000259" key="4">
    <source>
        <dbReference type="PROSITE" id="PS50054"/>
    </source>
</evidence>
<evidence type="ECO:0000259" key="5">
    <source>
        <dbReference type="PROSITE" id="PS50056"/>
    </source>
</evidence>
<feature type="non-terminal residue" evidence="6">
    <location>
        <position position="1"/>
    </location>
</feature>
<dbReference type="PROSITE" id="PS50054">
    <property type="entry name" value="TYR_PHOSPHATASE_DUAL"/>
    <property type="match status" value="1"/>
</dbReference>
<evidence type="ECO:0000313" key="6">
    <source>
        <dbReference type="EMBL" id="KAJ6643083.1"/>
    </source>
</evidence>
<dbReference type="InterPro" id="IPR000340">
    <property type="entry name" value="Dual-sp_phosphatase_cat-dom"/>
</dbReference>
<dbReference type="PANTHER" id="PTHR45961">
    <property type="entry name" value="IP21249P"/>
    <property type="match status" value="1"/>
</dbReference>
<dbReference type="InterPro" id="IPR029021">
    <property type="entry name" value="Prot-tyrosine_phosphatase-like"/>
</dbReference>
<dbReference type="Proteomes" id="UP001151699">
    <property type="component" value="Chromosome B"/>
</dbReference>
<sequence length="226" mass="25642">MTLSAKDMVRSENMNNEKSSEIQDLLNTHTTGAKNESSTTRLPGISEVLPSLYLCGAGVAIPCFLEKLSIKCVINIAPELPDTPLPDDKPLYYQIPVLDKGEVDLKCYFDEVADLIEEVRQSDGKSLVHCVAGVSRSASLCIAYLIKHCDMTLREAFFHVREVRPQIRPNIGFFRQLIAYEESIRGTATVSMVFKESLGQEIPDVYEFEYQAMEQFYQKHRNVKRR</sequence>
<protein>
    <submittedName>
        <fullName evidence="6">Dual specificity protein phosphatase 14</fullName>
    </submittedName>
</protein>
<keyword evidence="7" id="KW-1185">Reference proteome</keyword>
<dbReference type="Pfam" id="PF00782">
    <property type="entry name" value="DSPc"/>
    <property type="match status" value="1"/>
</dbReference>
<reference evidence="6" key="1">
    <citation type="submission" date="2022-07" db="EMBL/GenBank/DDBJ databases">
        <authorList>
            <person name="Trinca V."/>
            <person name="Uliana J.V.C."/>
            <person name="Torres T.T."/>
            <person name="Ward R.J."/>
            <person name="Monesi N."/>
        </authorList>
    </citation>
    <scope>NUCLEOTIDE SEQUENCE</scope>
    <source>
        <strain evidence="6">HSMRA1968</strain>
        <tissue evidence="6">Whole embryos</tissue>
    </source>
</reference>
<evidence type="ECO:0000256" key="2">
    <source>
        <dbReference type="ARBA" id="ARBA00022801"/>
    </source>
</evidence>
<dbReference type="SUPFAM" id="SSF52799">
    <property type="entry name" value="(Phosphotyrosine protein) phosphatases II"/>
    <property type="match status" value="1"/>
</dbReference>
<dbReference type="PANTHER" id="PTHR45961:SF6">
    <property type="entry name" value="IP21249P"/>
    <property type="match status" value="1"/>
</dbReference>
<dbReference type="Gene3D" id="3.90.190.10">
    <property type="entry name" value="Protein tyrosine phosphatase superfamily"/>
    <property type="match status" value="1"/>
</dbReference>
<organism evidence="6 7">
    <name type="scientific">Pseudolycoriella hygida</name>
    <dbReference type="NCBI Taxonomy" id="35572"/>
    <lineage>
        <taxon>Eukaryota</taxon>
        <taxon>Metazoa</taxon>
        <taxon>Ecdysozoa</taxon>
        <taxon>Arthropoda</taxon>
        <taxon>Hexapoda</taxon>
        <taxon>Insecta</taxon>
        <taxon>Pterygota</taxon>
        <taxon>Neoptera</taxon>
        <taxon>Endopterygota</taxon>
        <taxon>Diptera</taxon>
        <taxon>Nematocera</taxon>
        <taxon>Sciaroidea</taxon>
        <taxon>Sciaridae</taxon>
        <taxon>Pseudolycoriella</taxon>
    </lineage>
</organism>
<dbReference type="CDD" id="cd14514">
    <property type="entry name" value="DUSP14-like"/>
    <property type="match status" value="1"/>
</dbReference>
<evidence type="ECO:0000256" key="1">
    <source>
        <dbReference type="ARBA" id="ARBA00008601"/>
    </source>
</evidence>
<comment type="similarity">
    <text evidence="1">Belongs to the protein-tyrosine phosphatase family. Non-receptor class dual specificity subfamily.</text>
</comment>
<dbReference type="InterPro" id="IPR020422">
    <property type="entry name" value="TYR_PHOSPHATASE_DUAL_dom"/>
</dbReference>
<dbReference type="PROSITE" id="PS50056">
    <property type="entry name" value="TYR_PHOSPHATASE_2"/>
    <property type="match status" value="1"/>
</dbReference>
<dbReference type="EMBL" id="WJQU01000002">
    <property type="protein sequence ID" value="KAJ6643083.1"/>
    <property type="molecule type" value="Genomic_DNA"/>
</dbReference>
<gene>
    <name evidence="6" type="primary">Dusp14</name>
    <name evidence="6" type="ORF">Bhyg_08039</name>
</gene>
<name>A0A9Q0N3T4_9DIPT</name>
<accession>A0A9Q0N3T4</accession>
<keyword evidence="2" id="KW-0378">Hydrolase</keyword>
<dbReference type="PROSITE" id="PS00383">
    <property type="entry name" value="TYR_PHOSPHATASE_1"/>
    <property type="match status" value="1"/>
</dbReference>
<keyword evidence="3" id="KW-0904">Protein phosphatase</keyword>
<dbReference type="GO" id="GO:0004721">
    <property type="term" value="F:phosphoprotein phosphatase activity"/>
    <property type="evidence" value="ECO:0007669"/>
    <property type="project" value="UniProtKB-KW"/>
</dbReference>
<proteinExistence type="inferred from homology"/>
<dbReference type="GO" id="GO:0005737">
    <property type="term" value="C:cytoplasm"/>
    <property type="evidence" value="ECO:0007669"/>
    <property type="project" value="TreeGrafter"/>
</dbReference>
<feature type="domain" description="Tyrosine-protein phosphatase" evidence="4">
    <location>
        <begin position="44"/>
        <end position="186"/>
    </location>
</feature>
<dbReference type="OrthoDB" id="285418at2759"/>
<dbReference type="InterPro" id="IPR052103">
    <property type="entry name" value="Dual_spec_Phospatases"/>
</dbReference>
<dbReference type="InterPro" id="IPR000387">
    <property type="entry name" value="Tyr_Pase_dom"/>
</dbReference>
<dbReference type="InterPro" id="IPR016130">
    <property type="entry name" value="Tyr_Pase_AS"/>
</dbReference>
<evidence type="ECO:0000313" key="7">
    <source>
        <dbReference type="Proteomes" id="UP001151699"/>
    </source>
</evidence>
<dbReference type="SMART" id="SM00195">
    <property type="entry name" value="DSPc"/>
    <property type="match status" value="1"/>
</dbReference>